<protein>
    <submittedName>
        <fullName evidence="2">Uncharacterized protein</fullName>
    </submittedName>
</protein>
<keyword evidence="3" id="KW-1185">Reference proteome</keyword>
<evidence type="ECO:0000313" key="2">
    <source>
        <dbReference type="EMBL" id="ACZ09131.1"/>
    </source>
</evidence>
<dbReference type="AlphaFoldDB" id="D1AKL5"/>
<keyword evidence="1" id="KW-0732">Signal</keyword>
<feature type="chain" id="PRO_5003020246" evidence="1">
    <location>
        <begin position="19"/>
        <end position="173"/>
    </location>
</feature>
<evidence type="ECO:0000313" key="3">
    <source>
        <dbReference type="Proteomes" id="UP000000845"/>
    </source>
</evidence>
<dbReference type="HOGENOM" id="CLU_1546534_0_0_0"/>
<sequence length="173" mass="19188">MMKKFKKIIILASLSALAVSYENIKSSAVDTVDIDFVTNTQALGKITVKKLFGMNADQLRHQLKGTKDVYAVNASGKTLSGLKKNEDWFGQTVETIYHLDGENRTLSSIELYYPQGSYDIIISNMTKQLGIPVSVKTMEKNMPSVKEAEFCNNGLNFTVTDFSGYISVIVTPE</sequence>
<feature type="signal peptide" evidence="1">
    <location>
        <begin position="1"/>
        <end position="18"/>
    </location>
</feature>
<proteinExistence type="predicted"/>
<accession>D1AKL5</accession>
<evidence type="ECO:0000256" key="1">
    <source>
        <dbReference type="SAM" id="SignalP"/>
    </source>
</evidence>
<organism evidence="2 3">
    <name type="scientific">Sebaldella termitidis (strain ATCC 33386 / NCTC 11300)</name>
    <dbReference type="NCBI Taxonomy" id="526218"/>
    <lineage>
        <taxon>Bacteria</taxon>
        <taxon>Fusobacteriati</taxon>
        <taxon>Fusobacteriota</taxon>
        <taxon>Fusobacteriia</taxon>
        <taxon>Fusobacteriales</taxon>
        <taxon>Leptotrichiaceae</taxon>
        <taxon>Sebaldella</taxon>
    </lineage>
</organism>
<gene>
    <name evidence="2" type="ordered locus">Sterm_2277</name>
</gene>
<name>D1AKL5_SEBTE</name>
<dbReference type="STRING" id="526218.Sterm_2277"/>
<reference evidence="2 3" key="2">
    <citation type="journal article" date="2010" name="Stand. Genomic Sci.">
        <title>Complete genome sequence of Sebaldella termitidis type strain (NCTC 11300).</title>
        <authorList>
            <person name="Harmon-Smith M."/>
            <person name="Celia L."/>
            <person name="Chertkov O."/>
            <person name="Lapidus A."/>
            <person name="Copeland A."/>
            <person name="Glavina Del Rio T."/>
            <person name="Nolan M."/>
            <person name="Lucas S."/>
            <person name="Tice H."/>
            <person name="Cheng J.F."/>
            <person name="Han C."/>
            <person name="Detter J.C."/>
            <person name="Bruce D."/>
            <person name="Goodwin L."/>
            <person name="Pitluck S."/>
            <person name="Pati A."/>
            <person name="Liolios K."/>
            <person name="Ivanova N."/>
            <person name="Mavromatis K."/>
            <person name="Mikhailova N."/>
            <person name="Chen A."/>
            <person name="Palaniappan K."/>
            <person name="Land M."/>
            <person name="Hauser L."/>
            <person name="Chang Y.J."/>
            <person name="Jeffries C.D."/>
            <person name="Brettin T."/>
            <person name="Goker M."/>
            <person name="Beck B."/>
            <person name="Bristow J."/>
            <person name="Eisen J.A."/>
            <person name="Markowitz V."/>
            <person name="Hugenholtz P."/>
            <person name="Kyrpides N.C."/>
            <person name="Klenk H.P."/>
            <person name="Chen F."/>
        </authorList>
    </citation>
    <scope>NUCLEOTIDE SEQUENCE [LARGE SCALE GENOMIC DNA]</scope>
    <source>
        <strain evidence="3">ATCC 33386 / NCTC 11300</strain>
    </source>
</reference>
<dbReference type="EMBL" id="CP001739">
    <property type="protein sequence ID" value="ACZ09131.1"/>
    <property type="molecule type" value="Genomic_DNA"/>
</dbReference>
<dbReference type="KEGG" id="str:Sterm_2277"/>
<dbReference type="Proteomes" id="UP000000845">
    <property type="component" value="Chromosome"/>
</dbReference>
<reference evidence="3" key="1">
    <citation type="submission" date="2009-09" db="EMBL/GenBank/DDBJ databases">
        <title>The complete chromosome of Sebaldella termitidis ATCC 33386.</title>
        <authorList>
            <consortium name="US DOE Joint Genome Institute (JGI-PGF)"/>
            <person name="Lucas S."/>
            <person name="Copeland A."/>
            <person name="Lapidus A."/>
            <person name="Glavina del Rio T."/>
            <person name="Dalin E."/>
            <person name="Tice H."/>
            <person name="Bruce D."/>
            <person name="Goodwin L."/>
            <person name="Pitluck S."/>
            <person name="Kyrpides N."/>
            <person name="Mavromatis K."/>
            <person name="Ivanova N."/>
            <person name="Mikhailova N."/>
            <person name="Sims D."/>
            <person name="Meincke L."/>
            <person name="Brettin T."/>
            <person name="Detter J.C."/>
            <person name="Han C."/>
            <person name="Larimer F."/>
            <person name="Land M."/>
            <person name="Hauser L."/>
            <person name="Markowitz V."/>
            <person name="Cheng J.F."/>
            <person name="Hugenholtz P."/>
            <person name="Woyke T."/>
            <person name="Wu D."/>
            <person name="Eisen J.A."/>
        </authorList>
    </citation>
    <scope>NUCLEOTIDE SEQUENCE [LARGE SCALE GENOMIC DNA]</scope>
    <source>
        <strain evidence="3">ATCC 33386 / NCTC 11300</strain>
    </source>
</reference>